<feature type="transmembrane region" description="Helical" evidence="3">
    <location>
        <begin position="95"/>
        <end position="115"/>
    </location>
</feature>
<sequence>MPDTNDPKPDTGKPDEARADSGLTRAYDRIKSAEEDLARLDRLVSGMERNSEAPRTSHASAAATAAATSGDKTPPPDAKVLNTKPREQGLKGDRAMMRALIILVLAIGLLGAAVASQYGDEATSIGKSIMALWAPPAASVPPQASAPDNPAQPPVVLLAAAGDSSPVPAPPPDAKDIESPPKPAAAAPEPPSPELAQSLKAITSELASISGKLEQLKSSNEQTLREQAATIQQLKAAQEKDAADNARLAAQVQALQSQLGVSSAASAPAAPKPVVRSAVNNDAAAHPRPRVPAAEPRRPRPPPRGPWMPPYMADPYYGDPDW</sequence>
<comment type="caution">
    <text evidence="4">The sequence shown here is derived from an EMBL/GenBank/DDBJ whole genome shotgun (WGS) entry which is preliminary data.</text>
</comment>
<dbReference type="Proteomes" id="UP000317176">
    <property type="component" value="Unassembled WGS sequence"/>
</dbReference>
<feature type="compositionally biased region" description="Low complexity" evidence="2">
    <location>
        <begin position="255"/>
        <end position="294"/>
    </location>
</feature>
<feature type="coiled-coil region" evidence="1">
    <location>
        <begin position="206"/>
        <end position="240"/>
    </location>
</feature>
<dbReference type="EMBL" id="VLKL01000006">
    <property type="protein sequence ID" value="TWI06496.1"/>
    <property type="molecule type" value="Genomic_DNA"/>
</dbReference>
<feature type="region of interest" description="Disordered" evidence="2">
    <location>
        <begin position="1"/>
        <end position="30"/>
    </location>
</feature>
<evidence type="ECO:0000256" key="2">
    <source>
        <dbReference type="SAM" id="MobiDB-lite"/>
    </source>
</evidence>
<organism evidence="4 5">
    <name type="scientific">Bradyrhizobium daqingense</name>
    <dbReference type="NCBI Taxonomy" id="993502"/>
    <lineage>
        <taxon>Bacteria</taxon>
        <taxon>Pseudomonadati</taxon>
        <taxon>Pseudomonadota</taxon>
        <taxon>Alphaproteobacteria</taxon>
        <taxon>Hyphomicrobiales</taxon>
        <taxon>Nitrobacteraceae</taxon>
        <taxon>Bradyrhizobium</taxon>
    </lineage>
</organism>
<accession>A0A562LFW5</accession>
<feature type="compositionally biased region" description="Pro residues" evidence="2">
    <location>
        <begin position="180"/>
        <end position="193"/>
    </location>
</feature>
<feature type="region of interest" description="Disordered" evidence="2">
    <location>
        <begin position="161"/>
        <end position="195"/>
    </location>
</feature>
<evidence type="ECO:0000256" key="1">
    <source>
        <dbReference type="SAM" id="Coils"/>
    </source>
</evidence>
<keyword evidence="3" id="KW-0812">Transmembrane</keyword>
<gene>
    <name evidence="4" type="ORF">IQ17_02711</name>
</gene>
<dbReference type="AlphaFoldDB" id="A0A562LFW5"/>
<evidence type="ECO:0000313" key="5">
    <source>
        <dbReference type="Proteomes" id="UP000317176"/>
    </source>
</evidence>
<evidence type="ECO:0000313" key="4">
    <source>
        <dbReference type="EMBL" id="TWI06496.1"/>
    </source>
</evidence>
<feature type="region of interest" description="Disordered" evidence="2">
    <location>
        <begin position="255"/>
        <end position="322"/>
    </location>
</feature>
<keyword evidence="3" id="KW-0472">Membrane</keyword>
<protein>
    <submittedName>
        <fullName evidence="4">Uncharacterized protein</fullName>
    </submittedName>
</protein>
<reference evidence="4 5" key="1">
    <citation type="journal article" date="2015" name="Stand. Genomic Sci.">
        <title>Genomic Encyclopedia of Bacterial and Archaeal Type Strains, Phase III: the genomes of soil and plant-associated and newly described type strains.</title>
        <authorList>
            <person name="Whitman W.B."/>
            <person name="Woyke T."/>
            <person name="Klenk H.P."/>
            <person name="Zhou Y."/>
            <person name="Lilburn T.G."/>
            <person name="Beck B.J."/>
            <person name="De Vos P."/>
            <person name="Vandamme P."/>
            <person name="Eisen J.A."/>
            <person name="Garrity G."/>
            <person name="Hugenholtz P."/>
            <person name="Kyrpides N.C."/>
        </authorList>
    </citation>
    <scope>NUCLEOTIDE SEQUENCE [LARGE SCALE GENOMIC DNA]</scope>
    <source>
        <strain evidence="4 5">CGMCC 1.10947</strain>
    </source>
</reference>
<feature type="compositionally biased region" description="Basic and acidic residues" evidence="2">
    <location>
        <begin position="1"/>
        <end position="19"/>
    </location>
</feature>
<keyword evidence="5" id="KW-1185">Reference proteome</keyword>
<feature type="region of interest" description="Disordered" evidence="2">
    <location>
        <begin position="43"/>
        <end position="89"/>
    </location>
</feature>
<keyword evidence="1" id="KW-0175">Coiled coil</keyword>
<proteinExistence type="predicted"/>
<evidence type="ECO:0000256" key="3">
    <source>
        <dbReference type="SAM" id="Phobius"/>
    </source>
</evidence>
<keyword evidence="3" id="KW-1133">Transmembrane helix</keyword>
<name>A0A562LFW5_9BRAD</name>
<feature type="compositionally biased region" description="Low complexity" evidence="2">
    <location>
        <begin position="56"/>
        <end position="69"/>
    </location>
</feature>